<dbReference type="Pfam" id="PF00999">
    <property type="entry name" value="Na_H_Exchanger"/>
    <property type="match status" value="1"/>
</dbReference>
<keyword evidence="6 10" id="KW-0915">Sodium</keyword>
<evidence type="ECO:0000256" key="5">
    <source>
        <dbReference type="ARBA" id="ARBA00022989"/>
    </source>
</evidence>
<reference evidence="13" key="1">
    <citation type="submission" date="2016-08" db="EMBL/GenBank/DDBJ databases">
        <authorList>
            <person name="Varghese N."/>
            <person name="Submissions Spin"/>
        </authorList>
    </citation>
    <scope>NUCLEOTIDE SEQUENCE [LARGE SCALE GENOMIC DNA]</scope>
    <source>
        <strain evidence="13">R-53094</strain>
    </source>
</reference>
<feature type="transmembrane region" description="Helical" evidence="10">
    <location>
        <begin position="83"/>
        <end position="106"/>
    </location>
</feature>
<dbReference type="GO" id="GO:0051453">
    <property type="term" value="P:regulation of intracellular pH"/>
    <property type="evidence" value="ECO:0007669"/>
    <property type="project" value="TreeGrafter"/>
</dbReference>
<feature type="transmembrane region" description="Helical" evidence="10">
    <location>
        <begin position="346"/>
        <end position="370"/>
    </location>
</feature>
<evidence type="ECO:0000256" key="4">
    <source>
        <dbReference type="ARBA" id="ARBA00022692"/>
    </source>
</evidence>
<keyword evidence="10" id="KW-0050">Antiport</keyword>
<proteinExistence type="inferred from homology"/>
<evidence type="ECO:0000256" key="1">
    <source>
        <dbReference type="ARBA" id="ARBA00004651"/>
    </source>
</evidence>
<dbReference type="PANTHER" id="PTHR10110">
    <property type="entry name" value="SODIUM/HYDROGEN EXCHANGER"/>
    <property type="match status" value="1"/>
</dbReference>
<evidence type="ECO:0000256" key="8">
    <source>
        <dbReference type="ARBA" id="ARBA00023136"/>
    </source>
</evidence>
<evidence type="ECO:0000256" key="7">
    <source>
        <dbReference type="ARBA" id="ARBA00023065"/>
    </source>
</evidence>
<dbReference type="OrthoDB" id="9809206at2"/>
<dbReference type="AlphaFoldDB" id="A0A1C4ATS4"/>
<comment type="subcellular location">
    <subcellularLocation>
        <location evidence="1 10">Cell membrane</location>
        <topology evidence="1 10">Multi-pass membrane protein</topology>
    </subcellularLocation>
</comment>
<dbReference type="InterPro" id="IPR004705">
    <property type="entry name" value="Cation/H_exchanger_CPA1_bac"/>
</dbReference>
<dbReference type="GO" id="GO:0005886">
    <property type="term" value="C:plasma membrane"/>
    <property type="evidence" value="ECO:0007669"/>
    <property type="project" value="UniProtKB-SubCell"/>
</dbReference>
<dbReference type="GO" id="GO:0015385">
    <property type="term" value="F:sodium:proton antiporter activity"/>
    <property type="evidence" value="ECO:0007669"/>
    <property type="project" value="InterPro"/>
</dbReference>
<feature type="transmembrane region" description="Helical" evidence="10">
    <location>
        <begin position="155"/>
        <end position="176"/>
    </location>
</feature>
<organism evidence="12 13">
    <name type="scientific">Weissella bombi</name>
    <dbReference type="NCBI Taxonomy" id="1505725"/>
    <lineage>
        <taxon>Bacteria</taxon>
        <taxon>Bacillati</taxon>
        <taxon>Bacillota</taxon>
        <taxon>Bacilli</taxon>
        <taxon>Lactobacillales</taxon>
        <taxon>Lactobacillaceae</taxon>
        <taxon>Weissella</taxon>
    </lineage>
</organism>
<evidence type="ECO:0000259" key="11">
    <source>
        <dbReference type="Pfam" id="PF00999"/>
    </source>
</evidence>
<evidence type="ECO:0000313" key="12">
    <source>
        <dbReference type="EMBL" id="SCB97898.1"/>
    </source>
</evidence>
<keyword evidence="5 10" id="KW-1133">Transmembrane helix</keyword>
<dbReference type="GO" id="GO:0015386">
    <property type="term" value="F:potassium:proton antiporter activity"/>
    <property type="evidence" value="ECO:0007669"/>
    <property type="project" value="TreeGrafter"/>
</dbReference>
<evidence type="ECO:0000256" key="6">
    <source>
        <dbReference type="ARBA" id="ARBA00023053"/>
    </source>
</evidence>
<dbReference type="Proteomes" id="UP000199268">
    <property type="component" value="Unassembled WGS sequence"/>
</dbReference>
<evidence type="ECO:0000256" key="3">
    <source>
        <dbReference type="ARBA" id="ARBA00022475"/>
    </source>
</evidence>
<keyword evidence="2 10" id="KW-0813">Transport</keyword>
<dbReference type="InterPro" id="IPR006153">
    <property type="entry name" value="Cation/H_exchanger_TM"/>
</dbReference>
<evidence type="ECO:0000256" key="10">
    <source>
        <dbReference type="RuleBase" id="RU366002"/>
    </source>
</evidence>
<protein>
    <submittedName>
        <fullName evidence="12">Sodium/proton antiporter, CPA1 family (TC 2.A.36)</fullName>
    </submittedName>
</protein>
<comment type="function">
    <text evidence="10">Na(+)/H(+) antiporter that extrudes sodium in exchange for external protons.</text>
</comment>
<keyword evidence="13" id="KW-1185">Reference proteome</keyword>
<dbReference type="EMBL" id="FMAO01000007">
    <property type="protein sequence ID" value="SCB97898.1"/>
    <property type="molecule type" value="Genomic_DNA"/>
</dbReference>
<accession>A0A1C4ATS4</accession>
<feature type="transmembrane region" description="Helical" evidence="10">
    <location>
        <begin position="112"/>
        <end position="134"/>
    </location>
</feature>
<sequence>MALLQTVVGLTFLVVLGNVLGYFFKKVPVSLFQIALGLLVAVFLNIKIELDTEWFLLLFIAPLLYSDAWRFPKKELWELRGPIFGNAILLVFITTIVGGFLIYWMVPELPLPVALAIAAILSPTDPVAVSAIASQAKLPPSIMHLVAGESLINDASGLVGFKFAVAAATAGTFSLWQATGEFFYVSIMGTLVGALMGFFLNMIGDWLSAHGNNDVSLRVVLQLFTPFLVYILAEEIHASGVIAVVVAAIILNIHTKHDVDYTGELHVIGINTWNVFGYLLNGYIFVILGIELPLATHLSEVISLPMALLYSVVTWLIIFGIRVIWTYVSQWVRLKNHKNETASWRVAFTSGLTGVRGAVTMAGVLSVPLVTDSGAPFPQRALMLFIAAITIILSLIMAIVLLPIIGGEKKTQVPPGSTKAKARVAQHMSEPRARVYVLQSAVREIEARRRESNQAVVYDIIRRYQSQIRQLQLQFMKADKMSPILDAEMSLREFALETERGAIQRLLVDERISPLVFASEGRRIDRAESELDDLVTHDRGKRTWRQLRRFFTGFGRMVRVWLSDDSSDKLLSEYQLARHEASKEAIAAISKYISTDEAQKSHLDQTAAYNLIIMYRSQIERERHGQAGVQNSEALKMELELVGLNAQREAVQHLTEAHFISGTTSLDIRQNINFTEAGMLTNLEE</sequence>
<dbReference type="GO" id="GO:0098719">
    <property type="term" value="P:sodium ion import across plasma membrane"/>
    <property type="evidence" value="ECO:0007669"/>
    <property type="project" value="TreeGrafter"/>
</dbReference>
<feature type="transmembrane region" description="Helical" evidence="10">
    <location>
        <begin position="31"/>
        <end position="48"/>
    </location>
</feature>
<comment type="similarity">
    <text evidence="10">Belongs to the monovalent cation:proton antiporter 1 (CPA1) transporter (TC 2.A.36) family.</text>
</comment>
<feature type="transmembrane region" description="Helical" evidence="10">
    <location>
        <begin position="238"/>
        <end position="255"/>
    </location>
</feature>
<evidence type="ECO:0000256" key="2">
    <source>
        <dbReference type="ARBA" id="ARBA00022448"/>
    </source>
</evidence>
<dbReference type="PANTHER" id="PTHR10110:SF86">
    <property type="entry name" value="SODIUM_HYDROGEN EXCHANGER 7"/>
    <property type="match status" value="1"/>
</dbReference>
<dbReference type="InterPro" id="IPR018422">
    <property type="entry name" value="Cation/H_exchanger_CPA1"/>
</dbReference>
<feature type="domain" description="Cation/H+ exchanger transmembrane" evidence="11">
    <location>
        <begin position="20"/>
        <end position="398"/>
    </location>
</feature>
<feature type="transmembrane region" description="Helical" evidence="10">
    <location>
        <begin position="267"/>
        <end position="290"/>
    </location>
</feature>
<evidence type="ECO:0000313" key="13">
    <source>
        <dbReference type="Proteomes" id="UP000199268"/>
    </source>
</evidence>
<evidence type="ECO:0000256" key="9">
    <source>
        <dbReference type="ARBA" id="ARBA00023201"/>
    </source>
</evidence>
<name>A0A1C4ATS4_9LACO</name>
<keyword evidence="4 10" id="KW-0812">Transmembrane</keyword>
<feature type="transmembrane region" description="Helical" evidence="10">
    <location>
        <begin position="382"/>
        <end position="405"/>
    </location>
</feature>
<keyword evidence="8 10" id="KW-0472">Membrane</keyword>
<keyword evidence="9 10" id="KW-0739">Sodium transport</keyword>
<dbReference type="NCBIfam" id="TIGR00831">
    <property type="entry name" value="a_cpa1"/>
    <property type="match status" value="1"/>
</dbReference>
<dbReference type="Gene3D" id="6.10.140.1330">
    <property type="match status" value="1"/>
</dbReference>
<feature type="transmembrane region" description="Helical" evidence="10">
    <location>
        <begin position="54"/>
        <end position="71"/>
    </location>
</feature>
<keyword evidence="3 10" id="KW-1003">Cell membrane</keyword>
<gene>
    <name evidence="12" type="ORF">GA0061074_10711</name>
</gene>
<feature type="transmembrane region" description="Helical" evidence="10">
    <location>
        <begin position="182"/>
        <end position="203"/>
    </location>
</feature>
<keyword evidence="7 10" id="KW-0406">Ion transport</keyword>
<dbReference type="STRING" id="1505725.GA0061074_10711"/>
<feature type="transmembrane region" description="Helical" evidence="10">
    <location>
        <begin position="6"/>
        <end position="24"/>
    </location>
</feature>
<feature type="transmembrane region" description="Helical" evidence="10">
    <location>
        <begin position="302"/>
        <end position="325"/>
    </location>
</feature>
<dbReference type="RefSeq" id="WP_092462696.1">
    <property type="nucleotide sequence ID" value="NZ_BJEE01000006.1"/>
</dbReference>